<dbReference type="AlphaFoldDB" id="A0A5D6V6V1"/>
<feature type="transmembrane region" description="Helical" evidence="1">
    <location>
        <begin position="257"/>
        <end position="275"/>
    </location>
</feature>
<feature type="transmembrane region" description="Helical" evidence="1">
    <location>
        <begin position="112"/>
        <end position="136"/>
    </location>
</feature>
<comment type="caution">
    <text evidence="3">The sequence shown here is derived from an EMBL/GenBank/DDBJ whole genome shotgun (WGS) entry which is preliminary data.</text>
</comment>
<feature type="transmembrane region" description="Helical" evidence="1">
    <location>
        <begin position="41"/>
        <end position="62"/>
    </location>
</feature>
<gene>
    <name evidence="3" type="ORF">FY528_08260</name>
</gene>
<evidence type="ECO:0000313" key="3">
    <source>
        <dbReference type="EMBL" id="TYZ11030.1"/>
    </source>
</evidence>
<evidence type="ECO:0000313" key="4">
    <source>
        <dbReference type="Proteomes" id="UP000322791"/>
    </source>
</evidence>
<organism evidence="3 4">
    <name type="scientific">Hymenobacter lutimineralis</name>
    <dbReference type="NCBI Taxonomy" id="2606448"/>
    <lineage>
        <taxon>Bacteria</taxon>
        <taxon>Pseudomonadati</taxon>
        <taxon>Bacteroidota</taxon>
        <taxon>Cytophagia</taxon>
        <taxon>Cytophagales</taxon>
        <taxon>Hymenobacteraceae</taxon>
        <taxon>Hymenobacter</taxon>
    </lineage>
</organism>
<keyword evidence="1" id="KW-0472">Membrane</keyword>
<sequence>MRSVLQPRWLFLVNTLPVLVLLALGYAQFSLIESLLPISSVRTWCWLGGSLAGLGLLTLTYAVRQMVRRRPVSLGYCVVGLVTTILWLLVAMQQDWELIPSEIPRWLVPTDVLLYAYTFLMPTLAHAVFVAVVRLTPANQPQSALQNFGLAFLSPILWACAVIFFWAALGRWVPMALEQTLMRIGFALGAACFLFFLVRAAYIMGLRRLEHGLGLHTGWKVLVGLVMPVLGLLLNSGILLGSWTWKESGLFGNFNSFSFYALAVLNGIFVSLPPSPRRGWQLLLMLGRSILLAYTLYFFLVFLPFLPLALPAVLLFGLGLFMLTPLLLLVVHVQALSLDWQTLRPITPRATRLAVLVGGGLVLPLALTLYYLHERHTLHQALSYRYSPDYQLHPSLDEQTLARTLQQVRRNKNNQGGPWDSGQTPYLSLYFNWLVLDNLTLSETKLADLERVFMSKPVAAEEVPFTLPPPPPSSFQPGITDLTTRSSYDARQQAWVSWVHLRIANANPQEQDGEFTTTLELPAGCWVSDYYLDMNGRREQGILAEKKAAAWVYAQIRNERRQRDPGLLMYQKSGQLSLHVYPVVGAAVRTTGLQLLHRDPLTLRIGQRRVVLGDSVATPLQPTVVAAPGGAVAYVSRAAKQRLPLVRRQPYYHFLLDVSARQQTAAATYANRLRQHYGSAVLNNPQTRFTLVDAYSTPVAAGQNWQAALRAHQGRGGFYLDGALRRLLTDTYLHPAATYPVPVIVTDSLQHAILGPDLADLRAAYPESDVFYVLGPDGEPEPHALSRRSAQPLDVVDQIRPVRAWPSAFQARAYLPDDGAGELVLANPAAPLDPALASANRWQTGLLLHGYQQWQAFHPEVEESQRWPFVQASFRAGILTPFTAYLALENPAQKEALRRKQQQVLNAASALDLEEDSANPTAVPIDHYAGLLVVAAALLALWQLRRTAG</sequence>
<dbReference type="PROSITE" id="PS51468">
    <property type="entry name" value="VIT"/>
    <property type="match status" value="1"/>
</dbReference>
<protein>
    <submittedName>
        <fullName evidence="3">MSEP-CTERM sorting domain-containing protein</fullName>
    </submittedName>
</protein>
<dbReference type="EMBL" id="VTHL01000006">
    <property type="protein sequence ID" value="TYZ11030.1"/>
    <property type="molecule type" value="Genomic_DNA"/>
</dbReference>
<feature type="transmembrane region" description="Helical" evidence="1">
    <location>
        <begin position="9"/>
        <end position="29"/>
    </location>
</feature>
<dbReference type="InterPro" id="IPR027550">
    <property type="entry name" value="MSEP-CTERM"/>
</dbReference>
<reference evidence="3 4" key="1">
    <citation type="submission" date="2019-08" db="EMBL/GenBank/DDBJ databases">
        <authorList>
            <person name="Seo M.-J."/>
        </authorList>
    </citation>
    <scope>NUCLEOTIDE SEQUENCE [LARGE SCALE GENOMIC DNA]</scope>
    <source>
        <strain evidence="3 4">KIGAM108</strain>
    </source>
</reference>
<evidence type="ECO:0000259" key="2">
    <source>
        <dbReference type="PROSITE" id="PS51468"/>
    </source>
</evidence>
<accession>A0A5D6V6V1</accession>
<feature type="transmembrane region" description="Helical" evidence="1">
    <location>
        <begin position="282"/>
        <end position="306"/>
    </location>
</feature>
<dbReference type="Proteomes" id="UP000322791">
    <property type="component" value="Unassembled WGS sequence"/>
</dbReference>
<keyword evidence="1" id="KW-0812">Transmembrane</keyword>
<proteinExistence type="predicted"/>
<feature type="transmembrane region" description="Helical" evidence="1">
    <location>
        <begin position="312"/>
        <end position="333"/>
    </location>
</feature>
<feature type="domain" description="VIT" evidence="2">
    <location>
        <begin position="467"/>
        <end position="597"/>
    </location>
</feature>
<feature type="transmembrane region" description="Helical" evidence="1">
    <location>
        <begin position="181"/>
        <end position="202"/>
    </location>
</feature>
<evidence type="ECO:0000256" key="1">
    <source>
        <dbReference type="SAM" id="Phobius"/>
    </source>
</evidence>
<dbReference type="NCBIfam" id="TIGR04286">
    <property type="entry name" value="MSEP-CTERM"/>
    <property type="match status" value="1"/>
</dbReference>
<name>A0A5D6V6V1_9BACT</name>
<dbReference type="InterPro" id="IPR013694">
    <property type="entry name" value="VIT"/>
</dbReference>
<keyword evidence="4" id="KW-1185">Reference proteome</keyword>
<feature type="transmembrane region" description="Helical" evidence="1">
    <location>
        <begin position="74"/>
        <end position="92"/>
    </location>
</feature>
<feature type="transmembrane region" description="Helical" evidence="1">
    <location>
        <begin position="353"/>
        <end position="372"/>
    </location>
</feature>
<keyword evidence="1" id="KW-1133">Transmembrane helix</keyword>
<feature type="transmembrane region" description="Helical" evidence="1">
    <location>
        <begin position="148"/>
        <end position="169"/>
    </location>
</feature>
<dbReference type="RefSeq" id="WP_149070515.1">
    <property type="nucleotide sequence ID" value="NZ_VTHL01000006.1"/>
</dbReference>
<feature type="transmembrane region" description="Helical" evidence="1">
    <location>
        <begin position="222"/>
        <end position="245"/>
    </location>
</feature>